<dbReference type="AlphaFoldDB" id="A0A2W4WIF1"/>
<gene>
    <name evidence="3" type="ORF">DCF19_03310</name>
</gene>
<evidence type="ECO:0000313" key="3">
    <source>
        <dbReference type="EMBL" id="PZO44242.1"/>
    </source>
</evidence>
<dbReference type="Gene3D" id="2.30.30.110">
    <property type="match status" value="1"/>
</dbReference>
<proteinExistence type="inferred from homology"/>
<dbReference type="EMBL" id="QBML01000003">
    <property type="protein sequence ID" value="PZO44242.1"/>
    <property type="molecule type" value="Genomic_DNA"/>
</dbReference>
<dbReference type="PANTHER" id="PTHR33988:SF3">
    <property type="entry name" value="ENDORIBONUCLEASE TOXIN CHPB-RELATED"/>
    <property type="match status" value="1"/>
</dbReference>
<evidence type="ECO:0000256" key="2">
    <source>
        <dbReference type="ARBA" id="ARBA00022649"/>
    </source>
</evidence>
<dbReference type="Pfam" id="PF02452">
    <property type="entry name" value="PemK_toxin"/>
    <property type="match status" value="1"/>
</dbReference>
<dbReference type="GO" id="GO:0004521">
    <property type="term" value="F:RNA endonuclease activity"/>
    <property type="evidence" value="ECO:0007669"/>
    <property type="project" value="TreeGrafter"/>
</dbReference>
<keyword evidence="2" id="KW-1277">Toxin-antitoxin system</keyword>
<evidence type="ECO:0000313" key="4">
    <source>
        <dbReference type="Proteomes" id="UP000249467"/>
    </source>
</evidence>
<name>A0A2W4WIF1_9CYAN</name>
<reference evidence="3 4" key="2">
    <citation type="submission" date="2018-06" db="EMBL/GenBank/DDBJ databases">
        <title>Metagenomic assembly of (sub)arctic Cyanobacteria and their associated microbiome from non-axenic cultures.</title>
        <authorList>
            <person name="Baurain D."/>
        </authorList>
    </citation>
    <scope>NUCLEOTIDE SEQUENCE [LARGE SCALE GENOMIC DNA]</scope>
    <source>
        <strain evidence="3">ULC066bin1</strain>
    </source>
</reference>
<dbReference type="Proteomes" id="UP000249467">
    <property type="component" value="Unassembled WGS sequence"/>
</dbReference>
<dbReference type="GO" id="GO:0016075">
    <property type="term" value="P:rRNA catabolic process"/>
    <property type="evidence" value="ECO:0007669"/>
    <property type="project" value="TreeGrafter"/>
</dbReference>
<accession>A0A2W4WIF1</accession>
<organism evidence="3 4">
    <name type="scientific">Pseudanabaena frigida</name>
    <dbReference type="NCBI Taxonomy" id="945775"/>
    <lineage>
        <taxon>Bacteria</taxon>
        <taxon>Bacillati</taxon>
        <taxon>Cyanobacteriota</taxon>
        <taxon>Cyanophyceae</taxon>
        <taxon>Pseudanabaenales</taxon>
        <taxon>Pseudanabaenaceae</taxon>
        <taxon>Pseudanabaena</taxon>
    </lineage>
</organism>
<dbReference type="PANTHER" id="PTHR33988">
    <property type="entry name" value="ENDORIBONUCLEASE MAZF-RELATED"/>
    <property type="match status" value="1"/>
</dbReference>
<comment type="similarity">
    <text evidence="1">Belongs to the PemK/MazF family.</text>
</comment>
<dbReference type="GO" id="GO:0006402">
    <property type="term" value="P:mRNA catabolic process"/>
    <property type="evidence" value="ECO:0007669"/>
    <property type="project" value="TreeGrafter"/>
</dbReference>
<protein>
    <submittedName>
        <fullName evidence="3">Type II toxin-antitoxin system PemK/MazF family toxin</fullName>
    </submittedName>
</protein>
<sequence length="125" mass="13898">MTERILQIGDVVTAKFPSQNPSGREQEGYRPAIVVGIPSRLGKLRFPLVFVVPMTTDRGQEWANINPNLYVRFSAGVANLKSPSIALLDQVRAIDISRIVAYRGSLTPQEYEAIAESLQKIMEPE</sequence>
<reference evidence="3 4" key="1">
    <citation type="submission" date="2018-04" db="EMBL/GenBank/DDBJ databases">
        <authorList>
            <person name="Go L.Y."/>
            <person name="Mitchell J.A."/>
        </authorList>
    </citation>
    <scope>NUCLEOTIDE SEQUENCE [LARGE SCALE GENOMIC DNA]</scope>
    <source>
        <strain evidence="3">ULC066bin1</strain>
    </source>
</reference>
<dbReference type="InterPro" id="IPR003477">
    <property type="entry name" value="PemK-like"/>
</dbReference>
<evidence type="ECO:0000256" key="1">
    <source>
        <dbReference type="ARBA" id="ARBA00007521"/>
    </source>
</evidence>
<dbReference type="InterPro" id="IPR011067">
    <property type="entry name" value="Plasmid_toxin/cell-grow_inhib"/>
</dbReference>
<dbReference type="GO" id="GO:0003677">
    <property type="term" value="F:DNA binding"/>
    <property type="evidence" value="ECO:0007669"/>
    <property type="project" value="InterPro"/>
</dbReference>
<dbReference type="SUPFAM" id="SSF50118">
    <property type="entry name" value="Cell growth inhibitor/plasmid maintenance toxic component"/>
    <property type="match status" value="1"/>
</dbReference>
<comment type="caution">
    <text evidence="3">The sequence shown here is derived from an EMBL/GenBank/DDBJ whole genome shotgun (WGS) entry which is preliminary data.</text>
</comment>